<feature type="region of interest" description="Disordered" evidence="1">
    <location>
        <begin position="12"/>
        <end position="34"/>
    </location>
</feature>
<dbReference type="AlphaFoldDB" id="A0A2Z6SKA4"/>
<dbReference type="EMBL" id="BEXD01004092">
    <property type="protein sequence ID" value="GBC06679.1"/>
    <property type="molecule type" value="Genomic_DNA"/>
</dbReference>
<organism evidence="3 5">
    <name type="scientific">Rhizophagus clarus</name>
    <dbReference type="NCBI Taxonomy" id="94130"/>
    <lineage>
        <taxon>Eukaryota</taxon>
        <taxon>Fungi</taxon>
        <taxon>Fungi incertae sedis</taxon>
        <taxon>Mucoromycota</taxon>
        <taxon>Glomeromycotina</taxon>
        <taxon>Glomeromycetes</taxon>
        <taxon>Glomerales</taxon>
        <taxon>Glomeraceae</taxon>
        <taxon>Rhizophagus</taxon>
    </lineage>
</organism>
<name>A0A2Z6SKA4_9GLOM</name>
<feature type="compositionally biased region" description="Basic and acidic residues" evidence="1">
    <location>
        <begin position="15"/>
        <end position="30"/>
    </location>
</feature>
<gene>
    <name evidence="4" type="ORF">RCL2_000553300</name>
    <name evidence="3" type="ORF">RclHR1_00070046</name>
</gene>
<evidence type="ECO:0000313" key="5">
    <source>
        <dbReference type="Proteomes" id="UP000247702"/>
    </source>
</evidence>
<proteinExistence type="predicted"/>
<keyword evidence="2" id="KW-0472">Membrane</keyword>
<evidence type="ECO:0000256" key="2">
    <source>
        <dbReference type="SAM" id="Phobius"/>
    </source>
</evidence>
<accession>A0A2Z6SKA4</accession>
<sequence length="329" mass="39619">MYGLNYQIKERKKYPHESESDQIKNNRKENSNSYINSKKNEIKNYLFSRRIKLTLFSLSFLLIILFIFKIYNQKNFDSKFTYTTTCSFVDEIPDLEQVLKYRVPYRRVANMVERSSVFKSHSTQISEGLRDFCDKLLNASLIMNKIYREGIYLFKFFDEEFNLIKDRFFLDSSYRNSDLRYFFEKINNIIIKFKKFKQLVERTESFVDSFEHDRHVIEADIVDGLRDAQKFFIKKDYRYPSDNTIESTIVSEEIKSINNILLNLHDTAIFLDKVKKILLAYDENLIDISFKFENTIKDGIFEMSIQDIKYLEYSVEYLKSIHYKFIQIN</sequence>
<reference evidence="4" key="2">
    <citation type="submission" date="2019-10" db="EMBL/GenBank/DDBJ databases">
        <title>Conservation and host-specific expression of non-tandemly repeated heterogenous ribosome RNA gene in arbuscular mycorrhizal fungi.</title>
        <authorList>
            <person name="Maeda T."/>
            <person name="Kobayashi Y."/>
            <person name="Nakagawa T."/>
            <person name="Ezawa T."/>
            <person name="Yamaguchi K."/>
            <person name="Bino T."/>
            <person name="Nishimoto Y."/>
            <person name="Shigenobu S."/>
            <person name="Kawaguchi M."/>
        </authorList>
    </citation>
    <scope>NUCLEOTIDE SEQUENCE</scope>
    <source>
        <strain evidence="4">HR1</strain>
    </source>
</reference>
<keyword evidence="2" id="KW-0812">Transmembrane</keyword>
<reference evidence="3 5" key="1">
    <citation type="submission" date="2017-11" db="EMBL/GenBank/DDBJ databases">
        <title>The genome of Rhizophagus clarus HR1 reveals common genetic basis of auxotrophy among arbuscular mycorrhizal fungi.</title>
        <authorList>
            <person name="Kobayashi Y."/>
        </authorList>
    </citation>
    <scope>NUCLEOTIDE SEQUENCE [LARGE SCALE GENOMIC DNA]</scope>
    <source>
        <strain evidence="3 5">HR1</strain>
    </source>
</reference>
<evidence type="ECO:0000313" key="3">
    <source>
        <dbReference type="EMBL" id="GBC06679.1"/>
    </source>
</evidence>
<comment type="caution">
    <text evidence="3">The sequence shown here is derived from an EMBL/GenBank/DDBJ whole genome shotgun (WGS) entry which is preliminary data.</text>
</comment>
<evidence type="ECO:0000256" key="1">
    <source>
        <dbReference type="SAM" id="MobiDB-lite"/>
    </source>
</evidence>
<keyword evidence="2" id="KW-1133">Transmembrane helix</keyword>
<dbReference type="EMBL" id="BLAL01000034">
    <property type="protein sequence ID" value="GES78219.1"/>
    <property type="molecule type" value="Genomic_DNA"/>
</dbReference>
<feature type="transmembrane region" description="Helical" evidence="2">
    <location>
        <begin position="53"/>
        <end position="71"/>
    </location>
</feature>
<dbReference type="OrthoDB" id="2379702at2759"/>
<evidence type="ECO:0000313" key="4">
    <source>
        <dbReference type="EMBL" id="GES78219.1"/>
    </source>
</evidence>
<dbReference type="Proteomes" id="UP000247702">
    <property type="component" value="Unassembled WGS sequence"/>
</dbReference>
<dbReference type="Proteomes" id="UP000615446">
    <property type="component" value="Unassembled WGS sequence"/>
</dbReference>
<keyword evidence="5" id="KW-1185">Reference proteome</keyword>
<protein>
    <submittedName>
        <fullName evidence="3">Uncharacterized protein</fullName>
    </submittedName>
</protein>